<dbReference type="GeneID" id="113470183"/>
<dbReference type="SUPFAM" id="SSF48371">
    <property type="entry name" value="ARM repeat"/>
    <property type="match status" value="1"/>
</dbReference>
<gene>
    <name evidence="3" type="primary">LOC113470183</name>
</gene>
<evidence type="ECO:0000259" key="1">
    <source>
        <dbReference type="Pfam" id="PF20502"/>
    </source>
</evidence>
<evidence type="ECO:0000313" key="2">
    <source>
        <dbReference type="Proteomes" id="UP000079169"/>
    </source>
</evidence>
<accession>A0A3Q0JBX0</accession>
<dbReference type="Pfam" id="PF20502">
    <property type="entry name" value="DNAPKcs_CC1-2"/>
    <property type="match status" value="1"/>
</dbReference>
<evidence type="ECO:0000313" key="3">
    <source>
        <dbReference type="RefSeq" id="XP_026684220.1"/>
    </source>
</evidence>
<protein>
    <submittedName>
        <fullName evidence="3">Uncharacterized protein LOC113470183</fullName>
    </submittedName>
</protein>
<feature type="domain" description="DNA-dependent protein kinase catalytic subunit CC1/2" evidence="1">
    <location>
        <begin position="31"/>
        <end position="113"/>
    </location>
</feature>
<organism evidence="2 3">
    <name type="scientific">Diaphorina citri</name>
    <name type="common">Asian citrus psyllid</name>
    <dbReference type="NCBI Taxonomy" id="121845"/>
    <lineage>
        <taxon>Eukaryota</taxon>
        <taxon>Metazoa</taxon>
        <taxon>Ecdysozoa</taxon>
        <taxon>Arthropoda</taxon>
        <taxon>Hexapoda</taxon>
        <taxon>Insecta</taxon>
        <taxon>Pterygota</taxon>
        <taxon>Neoptera</taxon>
        <taxon>Paraneoptera</taxon>
        <taxon>Hemiptera</taxon>
        <taxon>Sternorrhyncha</taxon>
        <taxon>Psylloidea</taxon>
        <taxon>Psyllidae</taxon>
        <taxon>Diaphorininae</taxon>
        <taxon>Diaphorina</taxon>
    </lineage>
</organism>
<dbReference type="PaxDb" id="121845-A0A3Q0JBX0"/>
<name>A0A3Q0JBX0_DIACI</name>
<dbReference type="RefSeq" id="XP_026684220.1">
    <property type="nucleotide sequence ID" value="XM_026828419.1"/>
</dbReference>
<dbReference type="AlphaFoldDB" id="A0A3Q0JBX0"/>
<sequence length="396" mass="45170">MIDQIMEPYRMRQNRVDASQRFYLEAVMLIQKSGAAIAFNSIYKILREEPQFIDKHWLELFYYFINNLALCTSPGDNQILCESINHLSRVVKEKSQMFTKPNASRSKPNRFESLTLRSFLEYLSENLTRSFINNLALCTSPGDNQILCESINHLSRVVKEKSQTFTKSNASRSKPNRFESLTLRSFLEYLSENLTRANAFLRSAARKIVTTLSPHCAEFAMETELPRIQKLLESQLEDVSHFSEKDVFQLSEDIRVLNIALENELWLLSDFKDHTKTIVGLLLSPDSKLLITINRVLKQLNTASEGSITDSKRCVNERVSPNSVAGLSTLIVNLLKLTVKLDGNTLRALLPDGQQIESSIEDNCCRTEHPHRQLAEVDSKVGRKHTACLVARWSAN</sequence>
<dbReference type="InterPro" id="IPR046803">
    <property type="entry name" value="DNAPKcs_CC1-2"/>
</dbReference>
<reference evidence="3" key="1">
    <citation type="submission" date="2025-08" db="UniProtKB">
        <authorList>
            <consortium name="RefSeq"/>
        </authorList>
    </citation>
    <scope>IDENTIFICATION</scope>
</reference>
<keyword evidence="2" id="KW-1185">Reference proteome</keyword>
<dbReference type="InterPro" id="IPR016024">
    <property type="entry name" value="ARM-type_fold"/>
</dbReference>
<dbReference type="KEGG" id="dci:113470183"/>
<dbReference type="Proteomes" id="UP000079169">
    <property type="component" value="Unplaced"/>
</dbReference>
<dbReference type="STRING" id="121845.A0A3Q0JBX0"/>
<proteinExistence type="predicted"/>